<sequence length="325" mass="36808">MSEHWQPEARSSIPAAAAIPARKSAFVSYMKRSWQLYALFALPLLYVILFKYGPMVGAQIAFKDYNVVKGMWASDWIGFKHFARFFNSYDFWRIMQNTLIISLYSLAVSTPLPVLLALSLNAVRIRWFKNTVQMVSYAPHFISTVVMVGLLLQFLDPRSGMINQFLGLFGVDPIHFMGEMQFFKSIFVWSGIWQHIGFSCIIYLAALSTVDPALHEAAVLDGAGRTKRIWHIDMPAVLPIAMILLILNTGQLLETGFEKIYLMQNPLNLKTSEVIDTYVYKIGLLSQAMNFSYATAIGLFKSAISLLLIVMVNYSARKTGQESLW</sequence>
<evidence type="ECO:0000313" key="11">
    <source>
        <dbReference type="Proteomes" id="UP000315377"/>
    </source>
</evidence>
<feature type="domain" description="ABC transmembrane type-1" evidence="8">
    <location>
        <begin position="95"/>
        <end position="312"/>
    </location>
</feature>
<dbReference type="Proteomes" id="UP000315377">
    <property type="component" value="Chromosome"/>
</dbReference>
<dbReference type="Gene3D" id="1.10.3720.10">
    <property type="entry name" value="MetI-like"/>
    <property type="match status" value="1"/>
</dbReference>
<evidence type="ECO:0000256" key="6">
    <source>
        <dbReference type="ARBA" id="ARBA00023136"/>
    </source>
</evidence>
<keyword evidence="12" id="KW-1185">Reference proteome</keyword>
<feature type="transmembrane region" description="Helical" evidence="7">
    <location>
        <begin position="229"/>
        <end position="247"/>
    </location>
</feature>
<comment type="similarity">
    <text evidence="7">Belongs to the binding-protein-dependent transport system permease family.</text>
</comment>
<proteinExistence type="inferred from homology"/>
<name>A0AAP9DSA9_PANTH</name>
<evidence type="ECO:0000313" key="10">
    <source>
        <dbReference type="EMBL" id="QDM43155.1"/>
    </source>
</evidence>
<comment type="subcellular location">
    <subcellularLocation>
        <location evidence="1 7">Cell membrane</location>
        <topology evidence="1 7">Multi-pass membrane protein</topology>
    </subcellularLocation>
</comment>
<evidence type="ECO:0000256" key="4">
    <source>
        <dbReference type="ARBA" id="ARBA00022692"/>
    </source>
</evidence>
<feature type="transmembrane region" description="Helical" evidence="7">
    <location>
        <begin position="135"/>
        <end position="155"/>
    </location>
</feature>
<keyword evidence="2 7" id="KW-0813">Transport</keyword>
<evidence type="ECO:0000313" key="12">
    <source>
        <dbReference type="Proteomes" id="UP001209276"/>
    </source>
</evidence>
<evidence type="ECO:0000256" key="7">
    <source>
        <dbReference type="RuleBase" id="RU363032"/>
    </source>
</evidence>
<dbReference type="AlphaFoldDB" id="A0AAP9DSA9"/>
<dbReference type="InterPro" id="IPR035906">
    <property type="entry name" value="MetI-like_sf"/>
</dbReference>
<dbReference type="EMBL" id="CP041405">
    <property type="protein sequence ID" value="QDM43155.1"/>
    <property type="molecule type" value="Genomic_DNA"/>
</dbReference>
<dbReference type="CDD" id="cd06261">
    <property type="entry name" value="TM_PBP2"/>
    <property type="match status" value="1"/>
</dbReference>
<evidence type="ECO:0000256" key="3">
    <source>
        <dbReference type="ARBA" id="ARBA00022475"/>
    </source>
</evidence>
<dbReference type="Proteomes" id="UP001209276">
    <property type="component" value="Unassembled WGS sequence"/>
</dbReference>
<dbReference type="GO" id="GO:0055085">
    <property type="term" value="P:transmembrane transport"/>
    <property type="evidence" value="ECO:0007669"/>
    <property type="project" value="InterPro"/>
</dbReference>
<feature type="transmembrane region" description="Helical" evidence="7">
    <location>
        <begin position="291"/>
        <end position="314"/>
    </location>
</feature>
<keyword evidence="4 7" id="KW-0812">Transmembrane</keyword>
<reference evidence="10 11" key="1">
    <citation type="submission" date="2019-07" db="EMBL/GenBank/DDBJ databases">
        <title>Paenibacillus thiaminolyticus NRRL B-4156.</title>
        <authorList>
            <person name="Hehnly C."/>
            <person name="Zhang L."/>
        </authorList>
    </citation>
    <scope>NUCLEOTIDE SEQUENCE [LARGE SCALE GENOMIC DNA]</scope>
    <source>
        <strain evidence="10 11">NRRL B-4156</strain>
    </source>
</reference>
<dbReference type="PANTHER" id="PTHR43227">
    <property type="entry name" value="BLL4140 PROTEIN"/>
    <property type="match status" value="1"/>
</dbReference>
<evidence type="ECO:0000256" key="5">
    <source>
        <dbReference type="ARBA" id="ARBA00022989"/>
    </source>
</evidence>
<organism evidence="10 11">
    <name type="scientific">Paenibacillus thiaminolyticus</name>
    <name type="common">Bacillus thiaminolyticus</name>
    <dbReference type="NCBI Taxonomy" id="49283"/>
    <lineage>
        <taxon>Bacteria</taxon>
        <taxon>Bacillati</taxon>
        <taxon>Bacillota</taxon>
        <taxon>Bacilli</taxon>
        <taxon>Bacillales</taxon>
        <taxon>Paenibacillaceae</taxon>
        <taxon>Paenibacillus</taxon>
    </lineage>
</organism>
<dbReference type="Pfam" id="PF00528">
    <property type="entry name" value="BPD_transp_1"/>
    <property type="match status" value="1"/>
</dbReference>
<evidence type="ECO:0000256" key="1">
    <source>
        <dbReference type="ARBA" id="ARBA00004651"/>
    </source>
</evidence>
<gene>
    <name evidence="10" type="ORF">FLT43_06280</name>
    <name evidence="9" type="ORF">M5W83_19110</name>
</gene>
<keyword evidence="6 7" id="KW-0472">Membrane</keyword>
<dbReference type="EMBL" id="JAMDMM010000037">
    <property type="protein sequence ID" value="MCY9609260.1"/>
    <property type="molecule type" value="Genomic_DNA"/>
</dbReference>
<evidence type="ECO:0000256" key="2">
    <source>
        <dbReference type="ARBA" id="ARBA00022448"/>
    </source>
</evidence>
<keyword evidence="5 7" id="KW-1133">Transmembrane helix</keyword>
<evidence type="ECO:0000259" key="8">
    <source>
        <dbReference type="PROSITE" id="PS50928"/>
    </source>
</evidence>
<dbReference type="InterPro" id="IPR000515">
    <property type="entry name" value="MetI-like"/>
</dbReference>
<feature type="transmembrane region" description="Helical" evidence="7">
    <location>
        <begin position="186"/>
        <end position="208"/>
    </location>
</feature>
<dbReference type="RefSeq" id="WP_087442516.1">
    <property type="nucleotide sequence ID" value="NZ_CABMNB010000025.1"/>
</dbReference>
<dbReference type="GO" id="GO:0005886">
    <property type="term" value="C:plasma membrane"/>
    <property type="evidence" value="ECO:0007669"/>
    <property type="project" value="UniProtKB-SubCell"/>
</dbReference>
<dbReference type="GeneID" id="76995584"/>
<accession>A0AAP9DSA9</accession>
<evidence type="ECO:0000313" key="9">
    <source>
        <dbReference type="EMBL" id="MCY9609260.1"/>
    </source>
</evidence>
<dbReference type="SUPFAM" id="SSF161098">
    <property type="entry name" value="MetI-like"/>
    <property type="match status" value="1"/>
</dbReference>
<feature type="transmembrane region" description="Helical" evidence="7">
    <location>
        <begin position="99"/>
        <end position="123"/>
    </location>
</feature>
<dbReference type="InterPro" id="IPR050809">
    <property type="entry name" value="UgpAE/MalFG_permease"/>
</dbReference>
<protein>
    <submittedName>
        <fullName evidence="9">ABC transporter permease subunit</fullName>
    </submittedName>
    <submittedName>
        <fullName evidence="10">Sugar ABC transporter permease</fullName>
    </submittedName>
</protein>
<keyword evidence="3" id="KW-1003">Cell membrane</keyword>
<dbReference type="PANTHER" id="PTHR43227:SF11">
    <property type="entry name" value="BLL4140 PROTEIN"/>
    <property type="match status" value="1"/>
</dbReference>
<reference evidence="9 12" key="2">
    <citation type="submission" date="2022-05" db="EMBL/GenBank/DDBJ databases">
        <title>Genome Sequencing of Bee-Associated Microbes.</title>
        <authorList>
            <person name="Dunlap C."/>
        </authorList>
    </citation>
    <scope>NUCLEOTIDE SEQUENCE [LARGE SCALE GENOMIC DNA]</scope>
    <source>
        <strain evidence="9 12">NRRL B-14613</strain>
    </source>
</reference>
<dbReference type="PROSITE" id="PS50928">
    <property type="entry name" value="ABC_TM1"/>
    <property type="match status" value="1"/>
</dbReference>
<feature type="transmembrane region" description="Helical" evidence="7">
    <location>
        <begin position="36"/>
        <end position="62"/>
    </location>
</feature>